<comment type="similarity">
    <text evidence="1">Belongs to the complex I LYR family.</text>
</comment>
<proteinExistence type="inferred from homology"/>
<feature type="compositionally biased region" description="Polar residues" evidence="2">
    <location>
        <begin position="82"/>
        <end position="94"/>
    </location>
</feature>
<dbReference type="PANTHER" id="PTHR14273">
    <property type="entry name" value="LYR MOTIF-CONTAINING PROTEIN 1"/>
    <property type="match status" value="1"/>
</dbReference>
<feature type="region of interest" description="Disordered" evidence="2">
    <location>
        <begin position="82"/>
        <end position="120"/>
    </location>
</feature>
<evidence type="ECO:0000313" key="4">
    <source>
        <dbReference type="EMBL" id="CAK9219754.1"/>
    </source>
</evidence>
<dbReference type="CDD" id="cd20261">
    <property type="entry name" value="Complex1_LYR_LYRM1"/>
    <property type="match status" value="1"/>
</dbReference>
<accession>A0ABP0UEN4</accession>
<sequence>MVNAAVRMRALSLYRALMRSVRTWPGPPNEKQYIYEESCTLFRRNQHLTDPVDISKKLVEGETRYQIAWHYKIPYPRLHNLPTGTITDSPQRISKPTYEIPSQDMGSLDEDPDTVPGLDGSRRMFHGL</sequence>
<reference evidence="4" key="1">
    <citation type="submission" date="2024-02" db="EMBL/GenBank/DDBJ databases">
        <authorList>
            <consortium name="ELIXIR-Norway"/>
            <consortium name="Elixir Norway"/>
        </authorList>
    </citation>
    <scope>NUCLEOTIDE SEQUENCE</scope>
</reference>
<dbReference type="PANTHER" id="PTHR14273:SF0">
    <property type="entry name" value="LYR MOTIF-CONTAINING PROTEIN 1"/>
    <property type="match status" value="1"/>
</dbReference>
<keyword evidence="5" id="KW-1185">Reference proteome</keyword>
<dbReference type="InterPro" id="IPR045294">
    <property type="entry name" value="Complex1_LYR_LYRM1"/>
</dbReference>
<gene>
    <name evidence="4" type="ORF">CSSPTR1EN2_LOCUS14823</name>
</gene>
<dbReference type="EMBL" id="OZ019895">
    <property type="protein sequence ID" value="CAK9219754.1"/>
    <property type="molecule type" value="Genomic_DNA"/>
</dbReference>
<feature type="domain" description="Complex 1 LYR protein" evidence="3">
    <location>
        <begin position="9"/>
        <end position="64"/>
    </location>
</feature>
<dbReference type="Proteomes" id="UP001497512">
    <property type="component" value="Chromosome 3"/>
</dbReference>
<dbReference type="Pfam" id="PF05347">
    <property type="entry name" value="Complex1_LYR"/>
    <property type="match status" value="1"/>
</dbReference>
<evidence type="ECO:0000256" key="1">
    <source>
        <dbReference type="ARBA" id="ARBA00009508"/>
    </source>
</evidence>
<dbReference type="InterPro" id="IPR040330">
    <property type="entry name" value="LYRM1"/>
</dbReference>
<evidence type="ECO:0000256" key="2">
    <source>
        <dbReference type="SAM" id="MobiDB-lite"/>
    </source>
</evidence>
<name>A0ABP0UEN4_9BRYO</name>
<protein>
    <recommendedName>
        <fullName evidence="3">Complex 1 LYR protein domain-containing protein</fullName>
    </recommendedName>
</protein>
<dbReference type="InterPro" id="IPR008011">
    <property type="entry name" value="Complex1_LYR_dom"/>
</dbReference>
<evidence type="ECO:0000313" key="5">
    <source>
        <dbReference type="Proteomes" id="UP001497512"/>
    </source>
</evidence>
<evidence type="ECO:0000259" key="3">
    <source>
        <dbReference type="Pfam" id="PF05347"/>
    </source>
</evidence>
<organism evidence="4 5">
    <name type="scientific">Sphagnum troendelagicum</name>
    <dbReference type="NCBI Taxonomy" id="128251"/>
    <lineage>
        <taxon>Eukaryota</taxon>
        <taxon>Viridiplantae</taxon>
        <taxon>Streptophyta</taxon>
        <taxon>Embryophyta</taxon>
        <taxon>Bryophyta</taxon>
        <taxon>Sphagnophytina</taxon>
        <taxon>Sphagnopsida</taxon>
        <taxon>Sphagnales</taxon>
        <taxon>Sphagnaceae</taxon>
        <taxon>Sphagnum</taxon>
    </lineage>
</organism>